<reference evidence="4 7" key="2">
    <citation type="submission" date="2020-05" db="EMBL/GenBank/DDBJ databases">
        <title>Whole Genome Sequences of Enterobacteriales Associated with the International Space Station.</title>
        <authorList>
            <person name="Bharadwaj A."/>
            <person name="Daudu R."/>
            <person name="Singh N."/>
            <person name="Wood J."/>
            <person name="Debieu M."/>
            <person name="Mason C."/>
            <person name="Wang C."/>
            <person name="Venkateswaran K."/>
        </authorList>
    </citation>
    <scope>NUCLEOTIDE SEQUENCE [LARGE SCALE GENOMIC DNA]</scope>
    <source>
        <strain evidence="4 7">IF5SW-B1</strain>
    </source>
</reference>
<gene>
    <name evidence="3" type="ORF">AABB92_11545</name>
    <name evidence="4" type="ORF">HU668_21320</name>
    <name evidence="5" type="ORF">PANT111_300006</name>
</gene>
<evidence type="ECO:0000259" key="2">
    <source>
        <dbReference type="Pfam" id="PF08327"/>
    </source>
</evidence>
<reference evidence="5 6" key="1">
    <citation type="submission" date="2019-10" db="EMBL/GenBank/DDBJ databases">
        <authorList>
            <person name="Karimi E."/>
        </authorList>
    </citation>
    <scope>NUCLEOTIDE SEQUENCE [LARGE SCALE GENOMIC DNA]</scope>
    <source>
        <strain evidence="5">Pantoea sp. 111</strain>
    </source>
</reference>
<dbReference type="AlphaFoldDB" id="A0A653XKI4"/>
<feature type="domain" description="Activator of Hsp90 ATPase homologue 1/2-like C-terminal" evidence="2">
    <location>
        <begin position="12"/>
        <end position="130"/>
    </location>
</feature>
<dbReference type="InterPro" id="IPR023393">
    <property type="entry name" value="START-like_dom_sf"/>
</dbReference>
<dbReference type="Pfam" id="PF08327">
    <property type="entry name" value="AHSA1"/>
    <property type="match status" value="1"/>
</dbReference>
<evidence type="ECO:0000313" key="6">
    <source>
        <dbReference type="Proteomes" id="UP000433737"/>
    </source>
</evidence>
<evidence type="ECO:0000313" key="3">
    <source>
        <dbReference type="EMBL" id="MEL7696284.1"/>
    </source>
</evidence>
<dbReference type="Gene3D" id="3.30.530.20">
    <property type="match status" value="1"/>
</dbReference>
<organism evidence="4 7">
    <name type="scientific">Pantoea brenneri</name>
    <dbReference type="NCBI Taxonomy" id="472694"/>
    <lineage>
        <taxon>Bacteria</taxon>
        <taxon>Pseudomonadati</taxon>
        <taxon>Pseudomonadota</taxon>
        <taxon>Gammaproteobacteria</taxon>
        <taxon>Enterobacterales</taxon>
        <taxon>Erwiniaceae</taxon>
        <taxon>Pantoea</taxon>
    </lineage>
</organism>
<evidence type="ECO:0000313" key="5">
    <source>
        <dbReference type="EMBL" id="VXC30603.1"/>
    </source>
</evidence>
<name>A0A653XKI4_9GAMM</name>
<dbReference type="Proteomes" id="UP001468095">
    <property type="component" value="Unassembled WGS sequence"/>
</dbReference>
<accession>A0A653XKI4</accession>
<evidence type="ECO:0000313" key="8">
    <source>
        <dbReference type="Proteomes" id="UP001468095"/>
    </source>
</evidence>
<dbReference type="Proteomes" id="UP000433737">
    <property type="component" value="Unassembled WGS sequence"/>
</dbReference>
<dbReference type="EMBL" id="CABWMH010000024">
    <property type="protein sequence ID" value="VXC30603.1"/>
    <property type="molecule type" value="Genomic_DNA"/>
</dbReference>
<dbReference type="RefSeq" id="WP_031374426.1">
    <property type="nucleotide sequence ID" value="NZ_CAUQFK010000061.1"/>
</dbReference>
<dbReference type="Proteomes" id="UP000566985">
    <property type="component" value="Unassembled WGS sequence"/>
</dbReference>
<evidence type="ECO:0000313" key="7">
    <source>
        <dbReference type="Proteomes" id="UP000566985"/>
    </source>
</evidence>
<comment type="caution">
    <text evidence="4">The sequence shown here is derived from an EMBL/GenBank/DDBJ whole genome shotgun (WGS) entry which is preliminary data.</text>
</comment>
<dbReference type="GeneID" id="57347725"/>
<dbReference type="EMBL" id="JBCGBG010000002">
    <property type="protein sequence ID" value="MEL7696284.1"/>
    <property type="molecule type" value="Genomic_DNA"/>
</dbReference>
<evidence type="ECO:0000313" key="4">
    <source>
        <dbReference type="EMBL" id="NUY98984.1"/>
    </source>
</evidence>
<dbReference type="EMBL" id="JABWPM010000038">
    <property type="protein sequence ID" value="NUY98984.1"/>
    <property type="molecule type" value="Genomic_DNA"/>
</dbReference>
<keyword evidence="8" id="KW-1185">Reference proteome</keyword>
<proteinExistence type="inferred from homology"/>
<dbReference type="InterPro" id="IPR013538">
    <property type="entry name" value="ASHA1/2-like_C"/>
</dbReference>
<dbReference type="CDD" id="cd07814">
    <property type="entry name" value="SRPBCC_CalC_Aha1-like"/>
    <property type="match status" value="1"/>
</dbReference>
<evidence type="ECO:0000256" key="1">
    <source>
        <dbReference type="ARBA" id="ARBA00006817"/>
    </source>
</evidence>
<dbReference type="SUPFAM" id="SSF55961">
    <property type="entry name" value="Bet v1-like"/>
    <property type="match status" value="1"/>
</dbReference>
<protein>
    <submittedName>
        <fullName evidence="4">SRPBCC domain-containing protein</fullName>
    </submittedName>
</protein>
<comment type="similarity">
    <text evidence="1">Belongs to the AHA1 family.</text>
</comment>
<reference evidence="3 8" key="3">
    <citation type="submission" date="2024-04" db="EMBL/GenBank/DDBJ databases">
        <authorList>
            <person name="Suleimanova A.D."/>
            <person name="Pudova D.S."/>
            <person name="Shagimardanova E.I."/>
            <person name="Sharipova M.R."/>
        </authorList>
    </citation>
    <scope>NUCLEOTIDE SEQUENCE [LARGE SCALE GENOMIC DNA]</scope>
    <source>
        <strain evidence="3 8">3.1</strain>
    </source>
</reference>
<sequence>MITLHHAIKITAARSRVYAALTDITQLASWHLGVVEGTIAAGEILTLRPNPHAHISWRTEKLVPDEELVQVSVDEPDSPAGKTLRITLADFGPDQTIVALSHGGWSDRDPHLPFCNTRWGEVLQHLKSWVESR</sequence>